<proteinExistence type="predicted"/>
<organism evidence="1 2">
    <name type="scientific">Lawsonia intracellularis (strain PHE/MN1-00)</name>
    <dbReference type="NCBI Taxonomy" id="363253"/>
    <lineage>
        <taxon>Bacteria</taxon>
        <taxon>Pseudomonadati</taxon>
        <taxon>Thermodesulfobacteriota</taxon>
        <taxon>Desulfovibrionia</taxon>
        <taxon>Desulfovibrionales</taxon>
        <taxon>Desulfovibrionaceae</taxon>
        <taxon>Lawsonia</taxon>
    </lineage>
</organism>
<dbReference type="HOGENOM" id="CLU_1692677_0_0_7"/>
<protein>
    <submittedName>
        <fullName evidence="1">Uncharacterized protein</fullName>
    </submittedName>
</protein>
<name>Q1MR79_LAWIP</name>
<dbReference type="AlphaFoldDB" id="Q1MR79"/>
<dbReference type="eggNOG" id="ENOG5032CGF">
    <property type="taxonomic scope" value="Bacteria"/>
</dbReference>
<gene>
    <name evidence="1" type="ordered locus">LI0443</name>
</gene>
<dbReference type="RefSeq" id="WP_011526527.1">
    <property type="nucleotide sequence ID" value="NC_008011.1"/>
</dbReference>
<dbReference type="OrthoDB" id="5458906at2"/>
<reference evidence="1 2" key="1">
    <citation type="submission" date="2005-11" db="EMBL/GenBank/DDBJ databases">
        <title>The complete genome sequence of Lawsonia intracellularis: the causative agent of proliferative enteropathy.</title>
        <authorList>
            <person name="Kaur K."/>
            <person name="Zhang Q."/>
            <person name="Beckler D."/>
            <person name="Munir S."/>
            <person name="Li L."/>
            <person name="Kinsley K."/>
            <person name="Herron L."/>
            <person name="Peterson A."/>
            <person name="May B."/>
            <person name="Singh S."/>
            <person name="Gebhart C."/>
            <person name="Kapur V."/>
        </authorList>
    </citation>
    <scope>NUCLEOTIDE SEQUENCE [LARGE SCALE GENOMIC DNA]</scope>
    <source>
        <strain evidence="1 2">PHE/MN1-00</strain>
    </source>
</reference>
<accession>Q1MR79</accession>
<evidence type="ECO:0000313" key="2">
    <source>
        <dbReference type="Proteomes" id="UP000002430"/>
    </source>
</evidence>
<sequence>MNFSNELNILKINKFCFRKRKKAYQHMQAIAVSLWRLALQNSFPSEYEIIFGAYLCKKNSHIPINKQGILDPYFQKVLQSYIEILNTHGDSDFTEVSSHLINMLQLSKVNNDAIKLKLALTIRTMYNDIFKKLI</sequence>
<dbReference type="Proteomes" id="UP000002430">
    <property type="component" value="Chromosome"/>
</dbReference>
<keyword evidence="2" id="KW-1185">Reference proteome</keyword>
<dbReference type="KEGG" id="lip:LI0443"/>
<dbReference type="EMBL" id="AM180252">
    <property type="protein sequence ID" value="CAJ54497.1"/>
    <property type="molecule type" value="Genomic_DNA"/>
</dbReference>
<evidence type="ECO:0000313" key="1">
    <source>
        <dbReference type="EMBL" id="CAJ54497.1"/>
    </source>
</evidence>